<evidence type="ECO:0000259" key="11">
    <source>
        <dbReference type="PROSITE" id="PS50111"/>
    </source>
</evidence>
<organism evidence="13 14">
    <name type="scientific">Lysinibacillus sphaericus</name>
    <name type="common">Bacillus sphaericus</name>
    <dbReference type="NCBI Taxonomy" id="1421"/>
    <lineage>
        <taxon>Bacteria</taxon>
        <taxon>Bacillati</taxon>
        <taxon>Bacillota</taxon>
        <taxon>Bacilli</taxon>
        <taxon>Bacillales</taxon>
        <taxon>Bacillaceae</taxon>
        <taxon>Lysinibacillus</taxon>
    </lineage>
</organism>
<dbReference type="PROSITE" id="PS50885">
    <property type="entry name" value="HAMP"/>
    <property type="match status" value="1"/>
</dbReference>
<dbReference type="InterPro" id="IPR004089">
    <property type="entry name" value="MCPsignal_dom"/>
</dbReference>
<keyword evidence="3" id="KW-0145">Chemotaxis</keyword>
<evidence type="ECO:0000313" key="13">
    <source>
        <dbReference type="EMBL" id="POZ54302.1"/>
    </source>
</evidence>
<feature type="transmembrane region" description="Helical" evidence="10">
    <location>
        <begin position="45"/>
        <end position="66"/>
    </location>
</feature>
<comment type="caution">
    <text evidence="13">The sequence shown here is derived from an EMBL/GenBank/DDBJ whole genome shotgun (WGS) entry which is preliminary data.</text>
</comment>
<feature type="domain" description="Methyl-accepting transducer" evidence="11">
    <location>
        <begin position="414"/>
        <end position="650"/>
    </location>
</feature>
<keyword evidence="7 9" id="KW-0807">Transducer</keyword>
<reference evidence="13 14" key="1">
    <citation type="submission" date="2017-11" db="EMBL/GenBank/DDBJ databases">
        <title>Genome sequence of Lysinibacillus sphaericus, a lignin-degrading bacteria isolated from municipal solid waste soil.</title>
        <authorList>
            <person name="Persinoti G.F."/>
            <person name="Paixao D.A."/>
            <person name="Bugg T.D."/>
            <person name="Squina F.M."/>
        </authorList>
    </citation>
    <scope>NUCLEOTIDE SEQUENCE [LARGE SCALE GENOMIC DNA]</scope>
    <source>
        <strain evidence="13 14">A1</strain>
    </source>
</reference>
<gene>
    <name evidence="13" type="primary">mcpB_11</name>
    <name evidence="13" type="ORF">LYSIN_04173</name>
</gene>
<dbReference type="GO" id="GO:0006935">
    <property type="term" value="P:chemotaxis"/>
    <property type="evidence" value="ECO:0007669"/>
    <property type="project" value="UniProtKB-KW"/>
</dbReference>
<dbReference type="InterPro" id="IPR033479">
    <property type="entry name" value="dCache_1"/>
</dbReference>
<dbReference type="Proteomes" id="UP000237319">
    <property type="component" value="Unassembled WGS sequence"/>
</dbReference>
<proteinExistence type="inferred from homology"/>
<dbReference type="InterPro" id="IPR003660">
    <property type="entry name" value="HAMP_dom"/>
</dbReference>
<evidence type="ECO:0000259" key="12">
    <source>
        <dbReference type="PROSITE" id="PS50885"/>
    </source>
</evidence>
<dbReference type="AlphaFoldDB" id="A0A2S5CU98"/>
<keyword evidence="5 10" id="KW-1133">Transmembrane helix</keyword>
<comment type="similarity">
    <text evidence="8">Belongs to the methyl-accepting chemotaxis (MCP) protein family.</text>
</comment>
<evidence type="ECO:0000256" key="4">
    <source>
        <dbReference type="ARBA" id="ARBA00022692"/>
    </source>
</evidence>
<feature type="domain" description="HAMP" evidence="12">
    <location>
        <begin position="340"/>
        <end position="395"/>
    </location>
</feature>
<dbReference type="PROSITE" id="PS50111">
    <property type="entry name" value="CHEMOTAXIS_TRANSDUC_2"/>
    <property type="match status" value="1"/>
</dbReference>
<dbReference type="SUPFAM" id="SSF58104">
    <property type="entry name" value="Methyl-accepting chemotaxis protein (MCP) signaling domain"/>
    <property type="match status" value="1"/>
</dbReference>
<dbReference type="Gene3D" id="3.30.450.20">
    <property type="entry name" value="PAS domain"/>
    <property type="match status" value="1"/>
</dbReference>
<dbReference type="EMBL" id="PGLV01000006">
    <property type="protein sequence ID" value="POZ54302.1"/>
    <property type="molecule type" value="Genomic_DNA"/>
</dbReference>
<keyword evidence="2" id="KW-1003">Cell membrane</keyword>
<dbReference type="PANTHER" id="PTHR32089">
    <property type="entry name" value="METHYL-ACCEPTING CHEMOTAXIS PROTEIN MCPB"/>
    <property type="match status" value="1"/>
</dbReference>
<dbReference type="Gene3D" id="1.10.287.950">
    <property type="entry name" value="Methyl-accepting chemotaxis protein"/>
    <property type="match status" value="1"/>
</dbReference>
<dbReference type="SMART" id="SM00283">
    <property type="entry name" value="MA"/>
    <property type="match status" value="1"/>
</dbReference>
<dbReference type="Pfam" id="PF00672">
    <property type="entry name" value="HAMP"/>
    <property type="match status" value="1"/>
</dbReference>
<comment type="subcellular location">
    <subcellularLocation>
        <location evidence="1">Cell membrane</location>
        <topology evidence="1">Multi-pass membrane protein</topology>
    </subcellularLocation>
</comment>
<keyword evidence="6 10" id="KW-0472">Membrane</keyword>
<feature type="transmembrane region" description="Helical" evidence="10">
    <location>
        <begin position="320"/>
        <end position="338"/>
    </location>
</feature>
<accession>A0A2S5CU98</accession>
<dbReference type="Pfam" id="PF00015">
    <property type="entry name" value="MCPsignal"/>
    <property type="match status" value="1"/>
</dbReference>
<evidence type="ECO:0000313" key="14">
    <source>
        <dbReference type="Proteomes" id="UP000237319"/>
    </source>
</evidence>
<evidence type="ECO:0000256" key="2">
    <source>
        <dbReference type="ARBA" id="ARBA00022475"/>
    </source>
</evidence>
<name>A0A2S5CU98_LYSSH</name>
<dbReference type="CDD" id="cd06225">
    <property type="entry name" value="HAMP"/>
    <property type="match status" value="1"/>
</dbReference>
<dbReference type="Pfam" id="PF02743">
    <property type="entry name" value="dCache_1"/>
    <property type="match status" value="1"/>
</dbReference>
<sequence>MTSSFSDLTLEEEGQKITKIKMIMKNKFGEMSKANMWIKGIGGKLVIAIIALVFVTCGTLGFSTWLNSTKAVEEQVESNLIARAADVSKYIEEHFQLALVEVEAIAEQAVIRGMAFEEQKSYLTKRMDDSKNYLGFGIITSDGVAHYLDNTTADLGDRDYVKEGFTGKTVMSEITISRVTGEPVILIVAPIDTVTGEKALLLARIDGYYLSNIVEDIQVGENGYALMLDAKGTVIGHKNHALVKEQVNAISAAEESGEITGESLAAKEMIRNTNGYFSFDTKDHGTSLMGYHTLDNGWKMGVIALEDEMLAGLSQLKTNFIVMTIIVSILGLLISFAISRSVSKPLRHVLRISEGLSEGDFTQEIPAKYLKRIDEMGTMVRALDKMADNMRDMISQAGKEATAVNETSCELMGDVIAVTKQSEQIALAIGEVDRGAQSQTAMAEESATAMEQMALGIQNFAEVASTIATNTDFISEKISESNGAVQQSITRMDEIQRGTALELDIIHKLEQESKEIELISKMITDISDQTNLLALNASIEAARAGDAGKGFAVVAEEVRKLSEQTAGSAAQINILIDRVQAHTLEVVKAAENGEENVARGLVAIEAVGERFEEIVQAVGEIAGQIEEMNASAEQMSANTEEVSASMEEMAATAHAASDYVAEVKNATAEQMKTVEAMNNQTIKMSDMANRLHGAIQKFKL</sequence>
<evidence type="ECO:0000256" key="8">
    <source>
        <dbReference type="ARBA" id="ARBA00029447"/>
    </source>
</evidence>
<dbReference type="SMART" id="SM00304">
    <property type="entry name" value="HAMP"/>
    <property type="match status" value="1"/>
</dbReference>
<evidence type="ECO:0000256" key="3">
    <source>
        <dbReference type="ARBA" id="ARBA00022500"/>
    </source>
</evidence>
<dbReference type="PANTHER" id="PTHR32089:SF112">
    <property type="entry name" value="LYSOZYME-LIKE PROTEIN-RELATED"/>
    <property type="match status" value="1"/>
</dbReference>
<dbReference type="GO" id="GO:0007165">
    <property type="term" value="P:signal transduction"/>
    <property type="evidence" value="ECO:0007669"/>
    <property type="project" value="UniProtKB-KW"/>
</dbReference>
<evidence type="ECO:0000256" key="5">
    <source>
        <dbReference type="ARBA" id="ARBA00022989"/>
    </source>
</evidence>
<dbReference type="GO" id="GO:0005886">
    <property type="term" value="C:plasma membrane"/>
    <property type="evidence" value="ECO:0007669"/>
    <property type="project" value="UniProtKB-SubCell"/>
</dbReference>
<dbReference type="CDD" id="cd12914">
    <property type="entry name" value="PDC1_DGC_like"/>
    <property type="match status" value="1"/>
</dbReference>
<evidence type="ECO:0000256" key="6">
    <source>
        <dbReference type="ARBA" id="ARBA00023136"/>
    </source>
</evidence>
<dbReference type="Gene3D" id="6.10.340.10">
    <property type="match status" value="1"/>
</dbReference>
<keyword evidence="4 10" id="KW-0812">Transmembrane</keyword>
<evidence type="ECO:0000256" key="1">
    <source>
        <dbReference type="ARBA" id="ARBA00004651"/>
    </source>
</evidence>
<evidence type="ECO:0000256" key="10">
    <source>
        <dbReference type="SAM" id="Phobius"/>
    </source>
</evidence>
<evidence type="ECO:0000256" key="9">
    <source>
        <dbReference type="PROSITE-ProRule" id="PRU00284"/>
    </source>
</evidence>
<keyword evidence="14" id="KW-1185">Reference proteome</keyword>
<dbReference type="CDD" id="cd12912">
    <property type="entry name" value="PDC2_MCP_like"/>
    <property type="match status" value="1"/>
</dbReference>
<protein>
    <submittedName>
        <fullName evidence="13">Methyl-accepting chemotaxis protein McpB</fullName>
    </submittedName>
</protein>
<dbReference type="CDD" id="cd11386">
    <property type="entry name" value="MCP_signal"/>
    <property type="match status" value="1"/>
</dbReference>
<evidence type="ECO:0000256" key="7">
    <source>
        <dbReference type="ARBA" id="ARBA00023224"/>
    </source>
</evidence>
<dbReference type="RefSeq" id="WP_258041171.1">
    <property type="nucleotide sequence ID" value="NZ_PGLV01000006.1"/>
</dbReference>